<evidence type="ECO:0000313" key="6">
    <source>
        <dbReference type="EMBL" id="MDY5146598.1"/>
    </source>
</evidence>
<accession>A0AAW9HCI9</accession>
<sequence>MELTQTMTYTEHDKLARLAELSSITPTAEEIPGRITLVRDALRGAEEAAGIPLGTARLQIVVKHQPITAIRAALAAGSRLMGQNFIQQLQDVEAQLAVPATAAETGSGTASALALNTASTSTPGTASDSTERLIHDASTWEGSGTAPASAGNPPHWTHVIGHVQSNKAGRALELADCIETVDSLKLAQRLNRLQGRLLEEGHAHGPFSIYVQVNSSGAASQYGIDPEQVEELVGQIAQLPHLRIDGLMTIGANTSDVREISRSFALVRKLRDQLQREHPTVRELSMGMTHDMGIAVAEGSTQVRVGSAIFGPRPAA</sequence>
<comment type="function">
    <text evidence="2">Pyridoxal 5'-phosphate (PLP)-binding protein, which is involved in PLP homeostasis.</text>
</comment>
<dbReference type="GO" id="GO:0030170">
    <property type="term" value="F:pyridoxal phosphate binding"/>
    <property type="evidence" value="ECO:0007669"/>
    <property type="project" value="UniProtKB-UniRule"/>
</dbReference>
<comment type="caution">
    <text evidence="5">The sequence shown here is derived from an EMBL/GenBank/DDBJ whole genome shotgun (WGS) entry which is preliminary data.</text>
</comment>
<dbReference type="Gene3D" id="3.20.20.10">
    <property type="entry name" value="Alanine racemase"/>
    <property type="match status" value="1"/>
</dbReference>
<dbReference type="InterPro" id="IPR001608">
    <property type="entry name" value="Ala_racemase_N"/>
</dbReference>
<comment type="similarity">
    <text evidence="2 3">Belongs to the pyridoxal phosphate-binding protein YggS/PROSC family.</text>
</comment>
<evidence type="ECO:0000256" key="1">
    <source>
        <dbReference type="ARBA" id="ARBA00022898"/>
    </source>
</evidence>
<dbReference type="CDD" id="cd00635">
    <property type="entry name" value="PLPDE_III_YBL036c_like"/>
    <property type="match status" value="1"/>
</dbReference>
<dbReference type="Proteomes" id="UP001288320">
    <property type="component" value="Unassembled WGS sequence"/>
</dbReference>
<dbReference type="PANTHER" id="PTHR10146:SF14">
    <property type="entry name" value="PYRIDOXAL PHOSPHATE HOMEOSTASIS PROTEIN"/>
    <property type="match status" value="1"/>
</dbReference>
<evidence type="ECO:0000256" key="2">
    <source>
        <dbReference type="HAMAP-Rule" id="MF_02087"/>
    </source>
</evidence>
<protein>
    <recommendedName>
        <fullName evidence="2">Pyridoxal phosphate homeostasis protein</fullName>
        <shortName evidence="2">PLP homeostasis protein</shortName>
    </recommendedName>
</protein>
<dbReference type="PANTHER" id="PTHR10146">
    <property type="entry name" value="PROLINE SYNTHETASE CO-TRANSCRIBED BACTERIAL HOMOLOG PROTEIN"/>
    <property type="match status" value="1"/>
</dbReference>
<dbReference type="SUPFAM" id="SSF51419">
    <property type="entry name" value="PLP-binding barrel"/>
    <property type="match status" value="2"/>
</dbReference>
<reference evidence="5 7" key="1">
    <citation type="submission" date="2023-10" db="EMBL/GenBank/DDBJ databases">
        <title>Whole Genome based description of the genera Actinobaculum and Actinotignum reveals a complex phylogenetic relationship within the species included in the genus Actinotignum.</title>
        <authorList>
            <person name="Jensen C.S."/>
            <person name="Dargis R."/>
            <person name="Kemp M."/>
            <person name="Christensen J.J."/>
        </authorList>
    </citation>
    <scope>NUCLEOTIDE SEQUENCE</scope>
    <source>
        <strain evidence="6 7">SLA_B089</strain>
        <strain evidence="5">SLA_B245</strain>
    </source>
</reference>
<proteinExistence type="inferred from homology"/>
<dbReference type="GeneID" id="92813789"/>
<evidence type="ECO:0000259" key="4">
    <source>
        <dbReference type="Pfam" id="PF01168"/>
    </source>
</evidence>
<dbReference type="AlphaFoldDB" id="A0AAW9HCI9"/>
<gene>
    <name evidence="5" type="ORF">R6G74_05635</name>
    <name evidence="6" type="ORF">R6P33_06150</name>
</gene>
<dbReference type="EMBL" id="JAWNFV010000010">
    <property type="protein sequence ID" value="MDY5140792.1"/>
    <property type="molecule type" value="Genomic_DNA"/>
</dbReference>
<dbReference type="EMBL" id="JAWNFY010000015">
    <property type="protein sequence ID" value="MDY5146598.1"/>
    <property type="molecule type" value="Genomic_DNA"/>
</dbReference>
<evidence type="ECO:0000313" key="8">
    <source>
        <dbReference type="Proteomes" id="UP001288320"/>
    </source>
</evidence>
<dbReference type="RefSeq" id="WP_234984532.1">
    <property type="nucleotide sequence ID" value="NZ_CAUPFC010000006.1"/>
</dbReference>
<evidence type="ECO:0000313" key="5">
    <source>
        <dbReference type="EMBL" id="MDY5140792.1"/>
    </source>
</evidence>
<keyword evidence="7" id="KW-1185">Reference proteome</keyword>
<feature type="domain" description="Alanine racemase N-terminal" evidence="4">
    <location>
        <begin position="159"/>
        <end position="314"/>
    </location>
</feature>
<evidence type="ECO:0000313" key="7">
    <source>
        <dbReference type="Proteomes" id="UP001284901"/>
    </source>
</evidence>
<name>A0AAW9HCI9_9ACTO</name>
<dbReference type="InterPro" id="IPR011078">
    <property type="entry name" value="PyrdxlP_homeostasis"/>
</dbReference>
<dbReference type="Proteomes" id="UP001284901">
    <property type="component" value="Unassembled WGS sequence"/>
</dbReference>
<dbReference type="HAMAP" id="MF_02087">
    <property type="entry name" value="PLP_homeostasis"/>
    <property type="match status" value="1"/>
</dbReference>
<dbReference type="Pfam" id="PF01168">
    <property type="entry name" value="Ala_racemase_N"/>
    <property type="match status" value="1"/>
</dbReference>
<evidence type="ECO:0000256" key="3">
    <source>
        <dbReference type="RuleBase" id="RU004514"/>
    </source>
</evidence>
<organism evidence="5 8">
    <name type="scientific">Actinotignum timonense</name>
    <dbReference type="NCBI Taxonomy" id="1870995"/>
    <lineage>
        <taxon>Bacteria</taxon>
        <taxon>Bacillati</taxon>
        <taxon>Actinomycetota</taxon>
        <taxon>Actinomycetes</taxon>
        <taxon>Actinomycetales</taxon>
        <taxon>Actinomycetaceae</taxon>
        <taxon>Actinotignum</taxon>
    </lineage>
</organism>
<keyword evidence="1 2" id="KW-0663">Pyridoxal phosphate</keyword>
<dbReference type="InterPro" id="IPR029066">
    <property type="entry name" value="PLP-binding_barrel"/>
</dbReference>
<dbReference type="NCBIfam" id="TIGR00044">
    <property type="entry name" value="YggS family pyridoxal phosphate-dependent enzyme"/>
    <property type="match status" value="1"/>
</dbReference>
<feature type="modified residue" description="N6-(pyridoxal phosphate)lysine" evidence="2">
    <location>
        <position position="63"/>
    </location>
</feature>